<feature type="region of interest" description="Disordered" evidence="1">
    <location>
        <begin position="797"/>
        <end position="827"/>
    </location>
</feature>
<protein>
    <recommendedName>
        <fullName evidence="5">Glycosyltransferase family 32 protein</fullName>
    </recommendedName>
</protein>
<feature type="compositionally biased region" description="Low complexity" evidence="1">
    <location>
        <begin position="88"/>
        <end position="98"/>
    </location>
</feature>
<keyword evidence="2" id="KW-0472">Membrane</keyword>
<dbReference type="InterPro" id="IPR051733">
    <property type="entry name" value="WD_repeat_DCAF13/WDSOF1"/>
</dbReference>
<dbReference type="AlphaFoldDB" id="A0A165IVG0"/>
<dbReference type="STRING" id="1353952.A0A165IVG0"/>
<evidence type="ECO:0000256" key="1">
    <source>
        <dbReference type="SAM" id="MobiDB-lite"/>
    </source>
</evidence>
<feature type="region of interest" description="Disordered" evidence="1">
    <location>
        <begin position="83"/>
        <end position="112"/>
    </location>
</feature>
<evidence type="ECO:0000313" key="4">
    <source>
        <dbReference type="Proteomes" id="UP000076842"/>
    </source>
</evidence>
<dbReference type="InParanoid" id="A0A165IVG0"/>
<sequence length="874" mass="98480">MTSLFSSSSSNYPANHASVPQHHRRASLINSTSREKARLSPLPSYVDLVEQKQALVARNNGWTTTVFVPSPFPLSTLLANPFRRRSSPRGSPRSSRGSVQLSASPPPPPRRRYRVTLPIPPRIWNFSANLLRIPFLRRRRTSTLVLLALLGIVWLVFALSRRLDISNVETQWYGDPPTLVYSRDDLRKIWLWEIASGHYPSGRKIPDQIGVPPRYPNPGLPSTPAPYHPFSPDAHPGIGNLREYPDVSARIPDVAYPPRPPPGSVADLDVVMQHCDFNTHKYVRDCLEVLRLGAGIDNNKRVRRGRLDEWRYIYMEHPDNGTTLPANQNANGDRMRSETMKGKAALLKRQEEESLGTGAVDLDASLSYQDAVGSSSESDFTFARHGQLEPHLALPPPITVRRPPAFDPNDASAIPDPCDPDHPRIYHMFWAGPFTDKPYLALLSFLFTQNLGLDMPAEEATEHFRKQGVCRPEFWLWINPSAAAAVPGATAEQDMYESLRANPWSSPFLHPRFKDVIKFKLWNTTEQLDGIPELKDEWRNSVDTLFNSGGVKYSHPKAAAPAARNTTVVNGTATSEEGERKTGSGDDDLFNRVGSDSVSSYDRLSVVLSDMARFVLCHRFGGTYLDADTILLRDWEELWGWKGAFAYRWSRLEKYNTAVLRMNKGSALGTFLFRTALRNGLDFHPMTVSRYTKEAHLEGLLLRLPDALFDPAWLNTENYQRDRPPFPYFTEFRDFFDNPAQSSGAPQALGFDGFFKGAYSYHFHNFWWIPFDPSRNWPDLGPKFMDGERNARLKAENVAKASQGKSSSSGGAKATPPPTAAGTPSMAESDAAAYKEELVTDDVRDLPWATVLKRTFESYIRGERPNMYGEWILW</sequence>
<keyword evidence="4" id="KW-1185">Reference proteome</keyword>
<accession>A0A165IVG0</accession>
<name>A0A165IVG0_9BASI</name>
<dbReference type="Proteomes" id="UP000076842">
    <property type="component" value="Unassembled WGS sequence"/>
</dbReference>
<dbReference type="OrthoDB" id="108365at2759"/>
<keyword evidence="2" id="KW-0812">Transmembrane</keyword>
<gene>
    <name evidence="3" type="ORF">CALCODRAFT_480199</name>
</gene>
<organism evidence="3 4">
    <name type="scientific">Calocera cornea HHB12733</name>
    <dbReference type="NCBI Taxonomy" id="1353952"/>
    <lineage>
        <taxon>Eukaryota</taxon>
        <taxon>Fungi</taxon>
        <taxon>Dikarya</taxon>
        <taxon>Basidiomycota</taxon>
        <taxon>Agaricomycotina</taxon>
        <taxon>Dacrymycetes</taxon>
        <taxon>Dacrymycetales</taxon>
        <taxon>Dacrymycetaceae</taxon>
        <taxon>Calocera</taxon>
    </lineage>
</organism>
<feature type="region of interest" description="Disordered" evidence="1">
    <location>
        <begin position="1"/>
        <end position="35"/>
    </location>
</feature>
<dbReference type="PANTHER" id="PTHR22851">
    <property type="entry name" value="U3 SMALL NUCLEOLAR RNA U3 SNORNA ASSOCIATED PROTEIN"/>
    <property type="match status" value="1"/>
</dbReference>
<proteinExistence type="predicted"/>
<evidence type="ECO:0008006" key="5">
    <source>
        <dbReference type="Google" id="ProtNLM"/>
    </source>
</evidence>
<dbReference type="Gene3D" id="3.90.550.20">
    <property type="match status" value="1"/>
</dbReference>
<dbReference type="GO" id="GO:0032040">
    <property type="term" value="C:small-subunit processome"/>
    <property type="evidence" value="ECO:0007669"/>
    <property type="project" value="TreeGrafter"/>
</dbReference>
<reference evidence="3 4" key="1">
    <citation type="journal article" date="2016" name="Mol. Biol. Evol.">
        <title>Comparative Genomics of Early-Diverging Mushroom-Forming Fungi Provides Insights into the Origins of Lignocellulose Decay Capabilities.</title>
        <authorList>
            <person name="Nagy L.G."/>
            <person name="Riley R."/>
            <person name="Tritt A."/>
            <person name="Adam C."/>
            <person name="Daum C."/>
            <person name="Floudas D."/>
            <person name="Sun H."/>
            <person name="Yadav J.S."/>
            <person name="Pangilinan J."/>
            <person name="Larsson K.H."/>
            <person name="Matsuura K."/>
            <person name="Barry K."/>
            <person name="Labutti K."/>
            <person name="Kuo R."/>
            <person name="Ohm R.A."/>
            <person name="Bhattacharya S.S."/>
            <person name="Shirouzu T."/>
            <person name="Yoshinaga Y."/>
            <person name="Martin F.M."/>
            <person name="Grigoriev I.V."/>
            <person name="Hibbett D.S."/>
        </authorList>
    </citation>
    <scope>NUCLEOTIDE SEQUENCE [LARGE SCALE GENOMIC DNA]</scope>
    <source>
        <strain evidence="3 4">HHB12733</strain>
    </source>
</reference>
<dbReference type="SUPFAM" id="SSF53448">
    <property type="entry name" value="Nucleotide-diphospho-sugar transferases"/>
    <property type="match status" value="1"/>
</dbReference>
<feature type="compositionally biased region" description="Low complexity" evidence="1">
    <location>
        <begin position="799"/>
        <end position="824"/>
    </location>
</feature>
<dbReference type="PANTHER" id="PTHR22851:SF1">
    <property type="entry name" value="GLYCOSYLTRANSFERASE FAMILY 32 PROTEIN"/>
    <property type="match status" value="1"/>
</dbReference>
<feature type="compositionally biased region" description="Polar residues" evidence="1">
    <location>
        <begin position="1"/>
        <end position="13"/>
    </location>
</feature>
<dbReference type="EMBL" id="KV423926">
    <property type="protein sequence ID" value="KZT61031.1"/>
    <property type="molecule type" value="Genomic_DNA"/>
</dbReference>
<evidence type="ECO:0000313" key="3">
    <source>
        <dbReference type="EMBL" id="KZT61031.1"/>
    </source>
</evidence>
<dbReference type="GO" id="GO:0000462">
    <property type="term" value="P:maturation of SSU-rRNA from tricistronic rRNA transcript (SSU-rRNA, 5.8S rRNA, LSU-rRNA)"/>
    <property type="evidence" value="ECO:0007669"/>
    <property type="project" value="TreeGrafter"/>
</dbReference>
<feature type="transmembrane region" description="Helical" evidence="2">
    <location>
        <begin position="141"/>
        <end position="160"/>
    </location>
</feature>
<evidence type="ECO:0000256" key="2">
    <source>
        <dbReference type="SAM" id="Phobius"/>
    </source>
</evidence>
<dbReference type="InterPro" id="IPR029044">
    <property type="entry name" value="Nucleotide-diphossugar_trans"/>
</dbReference>
<keyword evidence="2" id="KW-1133">Transmembrane helix</keyword>